<dbReference type="AlphaFoldDB" id="A0A6D2KNG9"/>
<keyword evidence="13" id="KW-1185">Reference proteome</keyword>
<evidence type="ECO:0000256" key="7">
    <source>
        <dbReference type="ARBA" id="ARBA00023316"/>
    </source>
</evidence>
<proteinExistence type="inferred from homology"/>
<dbReference type="InterPro" id="IPR001701">
    <property type="entry name" value="Glyco_hydro_9"/>
</dbReference>
<accession>A0A6D2KNG9</accession>
<comment type="catalytic activity">
    <reaction evidence="1 10">
        <text>Endohydrolysis of (1-&gt;4)-beta-D-glucosidic linkages in cellulose, lichenin and cereal beta-D-glucans.</text>
        <dbReference type="EC" id="3.2.1.4"/>
    </reaction>
</comment>
<keyword evidence="7" id="KW-0961">Cell wall biogenesis/degradation</keyword>
<reference evidence="12" key="1">
    <citation type="submission" date="2020-01" db="EMBL/GenBank/DDBJ databases">
        <authorList>
            <person name="Mishra B."/>
        </authorList>
    </citation>
    <scope>NUCLEOTIDE SEQUENCE [LARGE SCALE GENOMIC DNA]</scope>
</reference>
<dbReference type="GO" id="GO:0071555">
    <property type="term" value="P:cell wall organization"/>
    <property type="evidence" value="ECO:0007669"/>
    <property type="project" value="UniProtKB-KW"/>
</dbReference>
<dbReference type="Proteomes" id="UP000467841">
    <property type="component" value="Unassembled WGS sequence"/>
</dbReference>
<feature type="active site" evidence="9">
    <location>
        <position position="391"/>
    </location>
</feature>
<dbReference type="GO" id="GO:0030245">
    <property type="term" value="P:cellulose catabolic process"/>
    <property type="evidence" value="ECO:0007669"/>
    <property type="project" value="UniProtKB-KW"/>
</dbReference>
<keyword evidence="5 9" id="KW-0119">Carbohydrate metabolism</keyword>
<keyword evidence="3 9" id="KW-0378">Hydrolase</keyword>
<evidence type="ECO:0000256" key="10">
    <source>
        <dbReference type="RuleBase" id="RU361166"/>
    </source>
</evidence>
<dbReference type="Gene3D" id="1.50.10.10">
    <property type="match status" value="1"/>
</dbReference>
<evidence type="ECO:0000256" key="3">
    <source>
        <dbReference type="ARBA" id="ARBA00022801"/>
    </source>
</evidence>
<evidence type="ECO:0000256" key="9">
    <source>
        <dbReference type="PROSITE-ProRule" id="PRU10059"/>
    </source>
</evidence>
<evidence type="ECO:0000256" key="4">
    <source>
        <dbReference type="ARBA" id="ARBA00023001"/>
    </source>
</evidence>
<evidence type="ECO:0000256" key="6">
    <source>
        <dbReference type="ARBA" id="ARBA00023295"/>
    </source>
</evidence>
<dbReference type="OrthoDB" id="10257085at2759"/>
<name>A0A6D2KNG9_9BRAS</name>
<dbReference type="Pfam" id="PF00759">
    <property type="entry name" value="Glyco_hydro_9"/>
    <property type="match status" value="1"/>
</dbReference>
<sequence length="469" mass="50782">MSMARGAVSTNYVEALTKSLLYFEAQRSGVLPSGQRVKWRGDSALRDGSDAHVDLTGGYYDAGDNMKFGFPLAFMTTMLAWSSIEMSSQLDTHKEHDNVLVALKWATDFLIKAHPEPNVLYGQVGDGNSDHACWMRPEDMTTPRPSYRIDAQHPGADLAGETAAAMAAASLAFAPSNASYAKTLIGHAKDLFEFAKSHPGVYQSSIPNAGEFYKSSGYEDELFWAAAWLHRATNEQVYLDYLTQTYGTGGPRTVFGWDDKFLGAQVLVAKLALEGKVKSDGKIGEFKSMAEQFICNCAQKGSNNVKKTPGGLLWFLPWNNLQYTATATFVLSAYSKYLEAAKASIQCPNGALQASDLHSLARAQVDYILGSNPKNMSYMVGVGTNYPQRPHHRGASIVSIHTNNAHVACSDGFNAWFNNPAPNPNVLIGAVVGGPDENDAYGDQRNDFQHSEPAPVTVAPLVGALAAMA</sequence>
<evidence type="ECO:0000256" key="1">
    <source>
        <dbReference type="ARBA" id="ARBA00000966"/>
    </source>
</evidence>
<comment type="similarity">
    <text evidence="2 9 10">Belongs to the glycosyl hydrolase 9 (cellulase E) family.</text>
</comment>
<keyword evidence="8 9" id="KW-0624">Polysaccharide degradation</keyword>
<dbReference type="PANTHER" id="PTHR22298">
    <property type="entry name" value="ENDO-1,4-BETA-GLUCANASE"/>
    <property type="match status" value="1"/>
</dbReference>
<organism evidence="12 13">
    <name type="scientific">Microthlaspi erraticum</name>
    <dbReference type="NCBI Taxonomy" id="1685480"/>
    <lineage>
        <taxon>Eukaryota</taxon>
        <taxon>Viridiplantae</taxon>
        <taxon>Streptophyta</taxon>
        <taxon>Embryophyta</taxon>
        <taxon>Tracheophyta</taxon>
        <taxon>Spermatophyta</taxon>
        <taxon>Magnoliopsida</taxon>
        <taxon>eudicotyledons</taxon>
        <taxon>Gunneridae</taxon>
        <taxon>Pentapetalae</taxon>
        <taxon>rosids</taxon>
        <taxon>malvids</taxon>
        <taxon>Brassicales</taxon>
        <taxon>Brassicaceae</taxon>
        <taxon>Coluteocarpeae</taxon>
        <taxon>Microthlaspi</taxon>
    </lineage>
</organism>
<evidence type="ECO:0000256" key="2">
    <source>
        <dbReference type="ARBA" id="ARBA00007072"/>
    </source>
</evidence>
<feature type="domain" description="Glycoside hydrolase family 9" evidence="11">
    <location>
        <begin position="12"/>
        <end position="465"/>
    </location>
</feature>
<evidence type="ECO:0000259" key="11">
    <source>
        <dbReference type="Pfam" id="PF00759"/>
    </source>
</evidence>
<evidence type="ECO:0000313" key="12">
    <source>
        <dbReference type="EMBL" id="CAA7050602.1"/>
    </source>
</evidence>
<evidence type="ECO:0000256" key="8">
    <source>
        <dbReference type="ARBA" id="ARBA00023326"/>
    </source>
</evidence>
<dbReference type="InterPro" id="IPR018221">
    <property type="entry name" value="Glyco_hydro_9_His_AS"/>
</dbReference>
<comment type="caution">
    <text evidence="12">The sequence shown here is derived from an EMBL/GenBank/DDBJ whole genome shotgun (WGS) entry which is preliminary data.</text>
</comment>
<dbReference type="EC" id="3.2.1.4" evidence="10"/>
<dbReference type="GO" id="GO:0008810">
    <property type="term" value="F:cellulase activity"/>
    <property type="evidence" value="ECO:0007669"/>
    <property type="project" value="UniProtKB-EC"/>
</dbReference>
<dbReference type="SUPFAM" id="SSF48208">
    <property type="entry name" value="Six-hairpin glycosidases"/>
    <property type="match status" value="1"/>
</dbReference>
<dbReference type="PROSITE" id="PS00592">
    <property type="entry name" value="GH9_2"/>
    <property type="match status" value="1"/>
</dbReference>
<dbReference type="EMBL" id="CACVBM020001451">
    <property type="protein sequence ID" value="CAA7050602.1"/>
    <property type="molecule type" value="Genomic_DNA"/>
</dbReference>
<keyword evidence="4 10" id="KW-0136">Cellulose degradation</keyword>
<dbReference type="InterPro" id="IPR012341">
    <property type="entry name" value="6hp_glycosidase-like_sf"/>
</dbReference>
<evidence type="ECO:0000256" key="5">
    <source>
        <dbReference type="ARBA" id="ARBA00023277"/>
    </source>
</evidence>
<gene>
    <name evidence="12" type="ORF">MERR_LOCUS37837</name>
</gene>
<protein>
    <recommendedName>
        <fullName evidence="10">Endoglucanase</fullName>
        <ecNumber evidence="10">3.2.1.4</ecNumber>
    </recommendedName>
</protein>
<dbReference type="InterPro" id="IPR008928">
    <property type="entry name" value="6-hairpin_glycosidase_sf"/>
</dbReference>
<keyword evidence="6 9" id="KW-0326">Glycosidase</keyword>
<evidence type="ECO:0000313" key="13">
    <source>
        <dbReference type="Proteomes" id="UP000467841"/>
    </source>
</evidence>
<dbReference type="FunFam" id="1.50.10.10:FF:000020">
    <property type="entry name" value="Endoglucanase"/>
    <property type="match status" value="1"/>
</dbReference>